<organism evidence="10 11">
    <name type="scientific">Microvirga guangxiensis</name>
    <dbReference type="NCBI Taxonomy" id="549386"/>
    <lineage>
        <taxon>Bacteria</taxon>
        <taxon>Pseudomonadati</taxon>
        <taxon>Pseudomonadota</taxon>
        <taxon>Alphaproteobacteria</taxon>
        <taxon>Hyphomicrobiales</taxon>
        <taxon>Methylobacteriaceae</taxon>
        <taxon>Microvirga</taxon>
    </lineage>
</organism>
<dbReference type="PANTHER" id="PTHR41523">
    <property type="entry name" value="TWO-COMPONENT SYSTEM SENSOR PROTEIN"/>
    <property type="match status" value="1"/>
</dbReference>
<dbReference type="InterPro" id="IPR000014">
    <property type="entry name" value="PAS"/>
</dbReference>
<dbReference type="SUPFAM" id="SSF55781">
    <property type="entry name" value="GAF domain-like"/>
    <property type="match status" value="1"/>
</dbReference>
<dbReference type="PROSITE" id="PS50112">
    <property type="entry name" value="PAS"/>
    <property type="match status" value="1"/>
</dbReference>
<dbReference type="RefSeq" id="WP_139165459.1">
    <property type="nucleotide sequence ID" value="NZ_FMVJ01000005.1"/>
</dbReference>
<dbReference type="Pfam" id="PF08448">
    <property type="entry name" value="PAS_4"/>
    <property type="match status" value="2"/>
</dbReference>
<keyword evidence="5" id="KW-0808">Transferase</keyword>
<gene>
    <name evidence="10" type="ORF">SAMN02927923_01912</name>
</gene>
<dbReference type="NCBIfam" id="TIGR00229">
    <property type="entry name" value="sensory_box"/>
    <property type="match status" value="1"/>
</dbReference>
<dbReference type="Pfam" id="PF07536">
    <property type="entry name" value="HWE_HK"/>
    <property type="match status" value="1"/>
</dbReference>
<keyword evidence="4" id="KW-0597">Phosphoprotein</keyword>
<dbReference type="SUPFAM" id="SSF55785">
    <property type="entry name" value="PYP-like sensor domain (PAS domain)"/>
    <property type="match status" value="2"/>
</dbReference>
<keyword evidence="11" id="KW-1185">Reference proteome</keyword>
<sequence length="666" mass="74829">MSAGAGMPPRRGSLPVTRQDVRSAIEACYWEVTSLGAPETWPQYLRTLVTMMLGSRQPMFILWGADRTMIYNGGYAAILGARHPKSLGLPFAEVWPHLAAEASAIIDKVCAGEAVHSEDLTFATRRTGYSGEVRYSFSCTPIHDEADRVVGTLWVYGATEMQEREEQHLRFRLELDKRLRYINDPRKVMAVTAELLGRHLIASRVNYGYIEDTPDGEIFIVERDWTDGKAPSLVGQYPVSGFGASLINVLKAGNTVCLHDAFDDQLTAGEGIAATYVAIGARSGITVPLIKGGRMEAALLVHQVEPRHWREDEEVLVRQVAERTWEAVERARVETALRESEERMRDILESINDAFYAVDREWRFTYVNRKTEELWRRKRESLMGKTYWDEFPEIVGSEPYKAHIAAMERRIPIRLETMSPLNQQWLEISIFPTADGGLSIYFRDVSDRKSAEEHRELLIHELNHRVKNTLATVQSIAAQTLRDVGVTQESRTALEARLLALSRAHDVLTRENWEGASLREIVAQSIEPYRGVGESRLRGDGPEVRLSPRMALALAMALQELATNAVKHGALSNASGRVEIVWSLDDTVEPARLHLRWEEKEGMPIQPPQRRGFGTRLIERSLASDLQGNVKIDFAPTGVVCTIDAPMDEGDLPVHRSLLKKSAFAA</sequence>
<evidence type="ECO:0000256" key="1">
    <source>
        <dbReference type="ARBA" id="ARBA00000085"/>
    </source>
</evidence>
<dbReference type="STRING" id="549386.SAMN02927923_01912"/>
<dbReference type="GO" id="GO:0004673">
    <property type="term" value="F:protein histidine kinase activity"/>
    <property type="evidence" value="ECO:0007669"/>
    <property type="project" value="UniProtKB-EC"/>
</dbReference>
<dbReference type="Pfam" id="PF01590">
    <property type="entry name" value="GAF"/>
    <property type="match status" value="1"/>
</dbReference>
<proteinExistence type="predicted"/>
<dbReference type="EC" id="2.7.13.3" evidence="2"/>
<dbReference type="SMART" id="SM00091">
    <property type="entry name" value="PAS"/>
    <property type="match status" value="1"/>
</dbReference>
<dbReference type="SMART" id="SM00911">
    <property type="entry name" value="HWE_HK"/>
    <property type="match status" value="1"/>
</dbReference>
<feature type="domain" description="PAS" evidence="9">
    <location>
        <begin position="340"/>
        <end position="398"/>
    </location>
</feature>
<dbReference type="EMBL" id="FMVJ01000005">
    <property type="protein sequence ID" value="SCY67265.1"/>
    <property type="molecule type" value="Genomic_DNA"/>
</dbReference>
<dbReference type="Gene3D" id="3.30.450.20">
    <property type="entry name" value="PAS domain"/>
    <property type="match status" value="2"/>
</dbReference>
<dbReference type="InterPro" id="IPR011102">
    <property type="entry name" value="Sig_transdc_His_kinase_HWE"/>
</dbReference>
<dbReference type="Proteomes" id="UP000199569">
    <property type="component" value="Unassembled WGS sequence"/>
</dbReference>
<keyword evidence="7" id="KW-0418">Kinase</keyword>
<dbReference type="Gene3D" id="3.30.450.40">
    <property type="match status" value="1"/>
</dbReference>
<reference evidence="10 11" key="1">
    <citation type="submission" date="2016-10" db="EMBL/GenBank/DDBJ databases">
        <authorList>
            <person name="de Groot N.N."/>
        </authorList>
    </citation>
    <scope>NUCLEOTIDE SEQUENCE [LARGE SCALE GENOMIC DNA]</scope>
    <source>
        <strain evidence="10 11">CGMCC 1.7666</strain>
    </source>
</reference>
<dbReference type="InterPro" id="IPR036890">
    <property type="entry name" value="HATPase_C_sf"/>
</dbReference>
<comment type="catalytic activity">
    <reaction evidence="1">
        <text>ATP + protein L-histidine = ADP + protein N-phospho-L-histidine.</text>
        <dbReference type="EC" id="2.7.13.3"/>
    </reaction>
</comment>
<dbReference type="InterPro" id="IPR029016">
    <property type="entry name" value="GAF-like_dom_sf"/>
</dbReference>
<evidence type="ECO:0000256" key="2">
    <source>
        <dbReference type="ARBA" id="ARBA00012438"/>
    </source>
</evidence>
<dbReference type="InterPro" id="IPR003018">
    <property type="entry name" value="GAF"/>
</dbReference>
<accession>A0A1G5HTS9</accession>
<dbReference type="Gene3D" id="3.30.565.10">
    <property type="entry name" value="Histidine kinase-like ATPase, C-terminal domain"/>
    <property type="match status" value="1"/>
</dbReference>
<evidence type="ECO:0000256" key="7">
    <source>
        <dbReference type="ARBA" id="ARBA00022777"/>
    </source>
</evidence>
<evidence type="ECO:0000313" key="11">
    <source>
        <dbReference type="Proteomes" id="UP000199569"/>
    </source>
</evidence>
<dbReference type="PANTHER" id="PTHR41523:SF7">
    <property type="entry name" value="HISTIDINE KINASE"/>
    <property type="match status" value="1"/>
</dbReference>
<evidence type="ECO:0000313" key="10">
    <source>
        <dbReference type="EMBL" id="SCY67265.1"/>
    </source>
</evidence>
<protein>
    <recommendedName>
        <fullName evidence="3">Blue-light-activated histidine kinase</fullName>
        <ecNumber evidence="2">2.7.13.3</ecNumber>
    </recommendedName>
</protein>
<evidence type="ECO:0000256" key="8">
    <source>
        <dbReference type="ARBA" id="ARBA00022840"/>
    </source>
</evidence>
<evidence type="ECO:0000259" key="9">
    <source>
        <dbReference type="PROSITE" id="PS50112"/>
    </source>
</evidence>
<dbReference type="OrthoDB" id="341208at2"/>
<dbReference type="InterPro" id="IPR035965">
    <property type="entry name" value="PAS-like_dom_sf"/>
</dbReference>
<keyword evidence="6" id="KW-0547">Nucleotide-binding</keyword>
<name>A0A1G5HTS9_9HYPH</name>
<keyword evidence="8" id="KW-0067">ATP-binding</keyword>
<evidence type="ECO:0000256" key="3">
    <source>
        <dbReference type="ARBA" id="ARBA00021740"/>
    </source>
</evidence>
<dbReference type="InterPro" id="IPR013656">
    <property type="entry name" value="PAS_4"/>
</dbReference>
<evidence type="ECO:0000256" key="5">
    <source>
        <dbReference type="ARBA" id="ARBA00022679"/>
    </source>
</evidence>
<dbReference type="GO" id="GO:0005524">
    <property type="term" value="F:ATP binding"/>
    <property type="evidence" value="ECO:0007669"/>
    <property type="project" value="UniProtKB-KW"/>
</dbReference>
<evidence type="ECO:0000256" key="6">
    <source>
        <dbReference type="ARBA" id="ARBA00022741"/>
    </source>
</evidence>
<dbReference type="AlphaFoldDB" id="A0A1G5HTS9"/>
<dbReference type="CDD" id="cd00130">
    <property type="entry name" value="PAS"/>
    <property type="match status" value="1"/>
</dbReference>
<evidence type="ECO:0000256" key="4">
    <source>
        <dbReference type="ARBA" id="ARBA00022553"/>
    </source>
</evidence>
<dbReference type="SMART" id="SM00065">
    <property type="entry name" value="GAF"/>
    <property type="match status" value="1"/>
</dbReference>